<feature type="domain" description="C2H2-type" evidence="11">
    <location>
        <begin position="666"/>
        <end position="693"/>
    </location>
</feature>
<dbReference type="PROSITE" id="PS51915">
    <property type="entry name" value="ZAD"/>
    <property type="match status" value="1"/>
</dbReference>
<evidence type="ECO:0000256" key="6">
    <source>
        <dbReference type="ARBA" id="ARBA00022833"/>
    </source>
</evidence>
<dbReference type="Pfam" id="PF07776">
    <property type="entry name" value="zf-AD"/>
    <property type="match status" value="1"/>
</dbReference>
<dbReference type="FunFam" id="3.30.160.60:FF:000110">
    <property type="entry name" value="Zinc finger protein-like"/>
    <property type="match status" value="1"/>
</dbReference>
<comment type="similarity">
    <text evidence="2">Belongs to the krueppel C2H2-type zinc-finger protein family.</text>
</comment>
<dbReference type="Pfam" id="PF13912">
    <property type="entry name" value="zf-C2H2_6"/>
    <property type="match status" value="1"/>
</dbReference>
<feature type="domain" description="C2H2-type" evidence="11">
    <location>
        <begin position="845"/>
        <end position="872"/>
    </location>
</feature>
<dbReference type="InterPro" id="IPR036236">
    <property type="entry name" value="Znf_C2H2_sf"/>
</dbReference>
<dbReference type="SUPFAM" id="SSF57716">
    <property type="entry name" value="Glucocorticoid receptor-like (DNA-binding domain)"/>
    <property type="match status" value="1"/>
</dbReference>
<reference evidence="13" key="1">
    <citation type="submission" date="2020-11" db="EMBL/GenBank/DDBJ databases">
        <authorList>
            <person name="Tran Van P."/>
        </authorList>
    </citation>
    <scope>NUCLEOTIDE SEQUENCE</scope>
</reference>
<feature type="domain" description="C2H2-type" evidence="11">
    <location>
        <begin position="752"/>
        <end position="779"/>
    </location>
</feature>
<protein>
    <submittedName>
        <fullName evidence="13">Uncharacterized protein</fullName>
    </submittedName>
</protein>
<dbReference type="Gene3D" id="3.40.1800.20">
    <property type="match status" value="1"/>
</dbReference>
<organism evidence="13">
    <name type="scientific">Timema monikensis</name>
    <dbReference type="NCBI Taxonomy" id="170555"/>
    <lineage>
        <taxon>Eukaryota</taxon>
        <taxon>Metazoa</taxon>
        <taxon>Ecdysozoa</taxon>
        <taxon>Arthropoda</taxon>
        <taxon>Hexapoda</taxon>
        <taxon>Insecta</taxon>
        <taxon>Pterygota</taxon>
        <taxon>Neoptera</taxon>
        <taxon>Polyneoptera</taxon>
        <taxon>Phasmatodea</taxon>
        <taxon>Timematodea</taxon>
        <taxon>Timematoidea</taxon>
        <taxon>Timematidae</taxon>
        <taxon>Timema</taxon>
    </lineage>
</organism>
<dbReference type="FunFam" id="3.30.160.60:FF:000100">
    <property type="entry name" value="Zinc finger 45-like"/>
    <property type="match status" value="1"/>
</dbReference>
<keyword evidence="7" id="KW-0539">Nucleus</keyword>
<feature type="binding site" evidence="9">
    <location>
        <position position="19"/>
    </location>
    <ligand>
        <name>Zn(2+)</name>
        <dbReference type="ChEBI" id="CHEBI:29105"/>
    </ligand>
</feature>
<evidence type="ECO:0000256" key="1">
    <source>
        <dbReference type="ARBA" id="ARBA00004123"/>
    </source>
</evidence>
<feature type="domain" description="C2H2-type" evidence="11">
    <location>
        <begin position="873"/>
        <end position="900"/>
    </location>
</feature>
<dbReference type="FunFam" id="3.30.160.60:FF:001530">
    <property type="entry name" value="Zinc finger protein 268"/>
    <property type="match status" value="1"/>
</dbReference>
<feature type="domain" description="ZAD" evidence="12">
    <location>
        <begin position="14"/>
        <end position="89"/>
    </location>
</feature>
<dbReference type="GO" id="GO:0005634">
    <property type="term" value="C:nucleus"/>
    <property type="evidence" value="ECO:0007669"/>
    <property type="project" value="UniProtKB-SubCell"/>
</dbReference>
<feature type="domain" description="C2H2-type" evidence="11">
    <location>
        <begin position="608"/>
        <end position="635"/>
    </location>
</feature>
<feature type="domain" description="C2H2-type" evidence="11">
    <location>
        <begin position="964"/>
        <end position="987"/>
    </location>
</feature>
<evidence type="ECO:0000256" key="4">
    <source>
        <dbReference type="ARBA" id="ARBA00022737"/>
    </source>
</evidence>
<dbReference type="GO" id="GO:0000977">
    <property type="term" value="F:RNA polymerase II transcription regulatory region sequence-specific DNA binding"/>
    <property type="evidence" value="ECO:0007669"/>
    <property type="project" value="TreeGrafter"/>
</dbReference>
<feature type="domain" description="C2H2-type" evidence="11">
    <location>
        <begin position="694"/>
        <end position="723"/>
    </location>
</feature>
<proteinExistence type="inferred from homology"/>
<evidence type="ECO:0000256" key="8">
    <source>
        <dbReference type="PROSITE-ProRule" id="PRU00042"/>
    </source>
</evidence>
<dbReference type="GO" id="GO:0000981">
    <property type="term" value="F:DNA-binding transcription factor activity, RNA polymerase II-specific"/>
    <property type="evidence" value="ECO:0007669"/>
    <property type="project" value="TreeGrafter"/>
</dbReference>
<dbReference type="SMART" id="SM00868">
    <property type="entry name" value="zf-AD"/>
    <property type="match status" value="1"/>
</dbReference>
<dbReference type="SUPFAM" id="SSF57667">
    <property type="entry name" value="beta-beta-alpha zinc fingers"/>
    <property type="match status" value="7"/>
</dbReference>
<feature type="domain" description="C2H2-type" evidence="11">
    <location>
        <begin position="929"/>
        <end position="956"/>
    </location>
</feature>
<evidence type="ECO:0000313" key="13">
    <source>
        <dbReference type="EMBL" id="CAD7423877.1"/>
    </source>
</evidence>
<dbReference type="GO" id="GO:0000785">
    <property type="term" value="C:chromatin"/>
    <property type="evidence" value="ECO:0007669"/>
    <property type="project" value="UniProtKB-ARBA"/>
</dbReference>
<evidence type="ECO:0000256" key="10">
    <source>
        <dbReference type="SAM" id="MobiDB-lite"/>
    </source>
</evidence>
<evidence type="ECO:0000256" key="5">
    <source>
        <dbReference type="ARBA" id="ARBA00022771"/>
    </source>
</evidence>
<evidence type="ECO:0000256" key="2">
    <source>
        <dbReference type="ARBA" id="ARBA00006991"/>
    </source>
</evidence>
<dbReference type="SMART" id="SM00355">
    <property type="entry name" value="ZnF_C2H2"/>
    <property type="match status" value="17"/>
</dbReference>
<keyword evidence="6 9" id="KW-0862">Zinc</keyword>
<dbReference type="EMBL" id="OB792724">
    <property type="protein sequence ID" value="CAD7423877.1"/>
    <property type="molecule type" value="Genomic_DNA"/>
</dbReference>
<dbReference type="PROSITE" id="PS00028">
    <property type="entry name" value="ZINC_FINGER_C2H2_1"/>
    <property type="match status" value="16"/>
</dbReference>
<feature type="domain" description="C2H2-type" evidence="11">
    <location>
        <begin position="635"/>
        <end position="662"/>
    </location>
</feature>
<accession>A0A7R9E0I6</accession>
<feature type="binding site" evidence="9">
    <location>
        <position position="16"/>
    </location>
    <ligand>
        <name>Zn(2+)</name>
        <dbReference type="ChEBI" id="CHEBI:29105"/>
    </ligand>
</feature>
<feature type="binding site" evidence="9">
    <location>
        <position position="65"/>
    </location>
    <ligand>
        <name>Zn(2+)</name>
        <dbReference type="ChEBI" id="CHEBI:29105"/>
    </ligand>
</feature>
<keyword evidence="3 9" id="KW-0479">Metal-binding</keyword>
<dbReference type="Gene3D" id="3.30.160.60">
    <property type="entry name" value="Classic Zinc Finger"/>
    <property type="match status" value="11"/>
</dbReference>
<name>A0A7R9E0I6_9NEOP</name>
<feature type="domain" description="C2H2-type" evidence="11">
    <location>
        <begin position="789"/>
        <end position="816"/>
    </location>
</feature>
<feature type="domain" description="C2H2-type" evidence="11">
    <location>
        <begin position="552"/>
        <end position="579"/>
    </location>
</feature>
<dbReference type="InterPro" id="IPR012934">
    <property type="entry name" value="Znf_AD"/>
</dbReference>
<evidence type="ECO:0000256" key="9">
    <source>
        <dbReference type="PROSITE-ProRule" id="PRU01263"/>
    </source>
</evidence>
<feature type="domain" description="C2H2-type" evidence="11">
    <location>
        <begin position="724"/>
        <end position="751"/>
    </location>
</feature>
<keyword evidence="4" id="KW-0677">Repeat</keyword>
<dbReference type="GO" id="GO:0008270">
    <property type="term" value="F:zinc ion binding"/>
    <property type="evidence" value="ECO:0007669"/>
    <property type="project" value="UniProtKB-UniRule"/>
</dbReference>
<dbReference type="PROSITE" id="PS50157">
    <property type="entry name" value="ZINC_FINGER_C2H2_2"/>
    <property type="match status" value="15"/>
</dbReference>
<dbReference type="Pfam" id="PF00096">
    <property type="entry name" value="zf-C2H2"/>
    <property type="match status" value="5"/>
</dbReference>
<feature type="domain" description="C2H2-type" evidence="11">
    <location>
        <begin position="580"/>
        <end position="607"/>
    </location>
</feature>
<gene>
    <name evidence="13" type="ORF">TMSB3V08_LOCUS850</name>
</gene>
<evidence type="ECO:0000259" key="12">
    <source>
        <dbReference type="PROSITE" id="PS51915"/>
    </source>
</evidence>
<keyword evidence="5 8" id="KW-0863">Zinc-finger</keyword>
<feature type="domain" description="C2H2-type" evidence="11">
    <location>
        <begin position="901"/>
        <end position="928"/>
    </location>
</feature>
<feature type="binding site" evidence="9">
    <location>
        <position position="62"/>
    </location>
    <ligand>
        <name>Zn(2+)</name>
        <dbReference type="ChEBI" id="CHEBI:29105"/>
    </ligand>
</feature>
<dbReference type="FunFam" id="3.30.160.60:FF:000690">
    <property type="entry name" value="Zinc finger protein 354C"/>
    <property type="match status" value="1"/>
</dbReference>
<feature type="region of interest" description="Disordered" evidence="10">
    <location>
        <begin position="494"/>
        <end position="516"/>
    </location>
</feature>
<dbReference type="PANTHER" id="PTHR24379:SF127">
    <property type="entry name" value="BLOODY FINGERS-RELATED"/>
    <property type="match status" value="1"/>
</dbReference>
<evidence type="ECO:0000256" key="7">
    <source>
        <dbReference type="ARBA" id="ARBA00023242"/>
    </source>
</evidence>
<dbReference type="GO" id="GO:0003682">
    <property type="term" value="F:chromatin binding"/>
    <property type="evidence" value="ECO:0007669"/>
    <property type="project" value="UniProtKB-ARBA"/>
</dbReference>
<feature type="region of interest" description="Disordered" evidence="10">
    <location>
        <begin position="1043"/>
        <end position="1071"/>
    </location>
</feature>
<sequence>MLFFLTKLGVAASQLCRVCGRLSQRLTSIFGKKGTTMELAYKIHTHLPILVTKDDLMPLSLCEPCIHKLDLCHDLVNTCLDGDTKIRQILGLPIEREDFLQEEELITIKEEDSSETQLNEGLDPKDIKFEVHSQDALSERLISEYDVRSEDCEILNWQEVDQLNPENAGLAAQPESKINVGAKKLQSNIKLNSSLKKMIKNKPCKIVVIKTKSKEPLSNEEIMNVLRTKGEKHKLFVPGKKYSTNILKSFNETSGEQSSELQESEVFMESLETDVTLTDEQEIHSDLEVSSEQMPVTLKKLDEPFPETSLEQLPTTEVHDGCTWENMIASSRKKSITYFCFYCEETMIGTETLLSHHSLNHPDKVFICTKCSPPLVFYESKHLFDKHMLHHSQDWKDNTDITSPFYEPALNEVDSVITLPLTGSADNMIQVDAFDNEEDCSFIIESALLEPEVDINDIKPRVDIADTIIQVNRQFQKKREDDLSLSYDITLNGKDNQEGNTSSKQHKLSVVSVKKKRKPRSKYGPYCRYCDLMFDSMEELAMHKSQDSCKTHVCQYCGRQFHTKNKLLEHELLHSKERLFMCEKCGKSFRSSHQLRNHQMIHTSNKRYLCTHCSKSYNTYASYRYHMNTHTNEVYLCDICGKGLKNLGSLRVHSLRHTDPENFKRFACEFCGHKFYSRARMLEHVRCHSKERPFKCPVEGCLKAFQLMWHLKRHALVHSDLRKYTCKVCGSSFKQRKNLNVHVKTHEGNHKYKCSVCQGPFDYLKDLISHRASHSEEELRANKFKKSTFECPECSRMLSSKVSLQHHMLIHTGEKPFGCNFCNKSFKSKVARDVHLRLHTGEKPYNCSYCEASFTLKSYLVVHERIHTGEAPFKCDKCDKAFRSNVNLHQHSKVHSDNRPYGCAVCSRAFRRREALYTHFRIHTDERPFVCRVCSRGFKQKGDCNKHEKTHYKYSPNVTLSPVFSCPFCKKHFNSPTSVEEHFSTVHGIISSHSEENTMIMVNADDLSNVSEVEIAIDGIPEFIIGIGKVELEEVNPHLRGGRVENHLGKTTPVHPTEIRTPISPSSAVKPNTTSALANYATEAADETIIQKQLPVKHRNRHCEKSTRLVAFIHMETKTSRRLHRYPSQLFGQIYTCSRDCQCSYQGHESRRHCISRLLIQPRGSQSTITENDKNNHLALEQKRNLESKLKATEDLLEPKVSKKRTMQRGPILIDISKIIKPPPPLSLDSNLHLVLSSQLLSLSLTMPANHSSPSSQSPIPSDLICTNSSPHPVLLPPLSHTTSCIHPEQEVVWLDHDRADPIQVQSILLPPTPLTSWYLKLDGLDLVP</sequence>
<dbReference type="FunFam" id="3.30.160.60:FF:000706">
    <property type="entry name" value="Zinc finger protein"/>
    <property type="match status" value="1"/>
</dbReference>
<evidence type="ECO:0000256" key="3">
    <source>
        <dbReference type="ARBA" id="ARBA00022723"/>
    </source>
</evidence>
<dbReference type="InterPro" id="IPR013087">
    <property type="entry name" value="Znf_C2H2_type"/>
</dbReference>
<feature type="domain" description="C2H2-type" evidence="11">
    <location>
        <begin position="817"/>
        <end position="844"/>
    </location>
</feature>
<comment type="subcellular location">
    <subcellularLocation>
        <location evidence="1">Nucleus</location>
    </subcellularLocation>
</comment>
<dbReference type="PANTHER" id="PTHR24379">
    <property type="entry name" value="KRAB AND ZINC FINGER DOMAIN-CONTAINING"/>
    <property type="match status" value="1"/>
</dbReference>
<dbReference type="GO" id="GO:0040029">
    <property type="term" value="P:epigenetic regulation of gene expression"/>
    <property type="evidence" value="ECO:0007669"/>
    <property type="project" value="UniProtKB-ARBA"/>
</dbReference>
<evidence type="ECO:0000259" key="11">
    <source>
        <dbReference type="PROSITE" id="PS50157"/>
    </source>
</evidence>